<gene>
    <name evidence="3" type="ORF">R50_2022</name>
</gene>
<dbReference type="KEGG" id="hfv:R50_2022"/>
<feature type="compositionally biased region" description="Polar residues" evidence="1">
    <location>
        <begin position="189"/>
        <end position="199"/>
    </location>
</feature>
<organism evidence="3 4">
    <name type="scientific">Candidatus Hydrogenisulfobacillus filiaventi</name>
    <dbReference type="NCBI Taxonomy" id="2707344"/>
    <lineage>
        <taxon>Bacteria</taxon>
        <taxon>Bacillati</taxon>
        <taxon>Bacillota</taxon>
        <taxon>Clostridia</taxon>
        <taxon>Eubacteriales</taxon>
        <taxon>Clostridiales Family XVII. Incertae Sedis</taxon>
        <taxon>Candidatus Hydrogenisulfobacillus</taxon>
    </lineage>
</organism>
<sequence length="199" mass="22518">MPPVQMTRLLRRGRYRLFLAWHPLLEEMVGYACVFDPPAIPVLWLDYMAIEPRFRSAGYGTLLFNRLAQIRPDALGMVFEVEPVDALEAGQRAEQERRIAFYRRLGAQCVTDQYQFPNADGGRPMGLWVRLSPGVKILPAEVSRKAVMAAFDTLHADVPQRDRLLREILPHIADAHAPSPCAMTLSPPVGQQESGRQRQ</sequence>
<dbReference type="EMBL" id="LR778114">
    <property type="protein sequence ID" value="CAB1129519.1"/>
    <property type="molecule type" value="Genomic_DNA"/>
</dbReference>
<evidence type="ECO:0000259" key="2">
    <source>
        <dbReference type="PROSITE" id="PS51186"/>
    </source>
</evidence>
<name>A0A6F8ZI11_9FIRM</name>
<dbReference type="InterPro" id="IPR016181">
    <property type="entry name" value="Acyl_CoA_acyltransferase"/>
</dbReference>
<dbReference type="GO" id="GO:0016747">
    <property type="term" value="F:acyltransferase activity, transferring groups other than amino-acyl groups"/>
    <property type="evidence" value="ECO:0007669"/>
    <property type="project" value="InterPro"/>
</dbReference>
<evidence type="ECO:0000256" key="1">
    <source>
        <dbReference type="SAM" id="MobiDB-lite"/>
    </source>
</evidence>
<reference evidence="3 4" key="1">
    <citation type="submission" date="2020-02" db="EMBL/GenBank/DDBJ databases">
        <authorList>
            <person name="Hogendoorn C."/>
        </authorList>
    </citation>
    <scope>NUCLEOTIDE SEQUENCE [LARGE SCALE GENOMIC DNA]</scope>
    <source>
        <strain evidence="3">R501</strain>
    </source>
</reference>
<dbReference type="Gene3D" id="3.40.630.30">
    <property type="match status" value="1"/>
</dbReference>
<proteinExistence type="predicted"/>
<dbReference type="Pfam" id="PF13508">
    <property type="entry name" value="Acetyltransf_7"/>
    <property type="match status" value="1"/>
</dbReference>
<evidence type="ECO:0000313" key="3">
    <source>
        <dbReference type="EMBL" id="CAB1129519.1"/>
    </source>
</evidence>
<keyword evidence="4" id="KW-1185">Reference proteome</keyword>
<dbReference type="Proteomes" id="UP000503399">
    <property type="component" value="Chromosome"/>
</dbReference>
<accession>A0A6F8ZI11</accession>
<dbReference type="PROSITE" id="PS51186">
    <property type="entry name" value="GNAT"/>
    <property type="match status" value="1"/>
</dbReference>
<evidence type="ECO:0000313" key="4">
    <source>
        <dbReference type="Proteomes" id="UP000503399"/>
    </source>
</evidence>
<dbReference type="AlphaFoldDB" id="A0A6F8ZI11"/>
<feature type="domain" description="N-acetyltransferase" evidence="2">
    <location>
        <begin position="1"/>
        <end position="130"/>
    </location>
</feature>
<dbReference type="SUPFAM" id="SSF55729">
    <property type="entry name" value="Acyl-CoA N-acyltransferases (Nat)"/>
    <property type="match status" value="1"/>
</dbReference>
<dbReference type="InterPro" id="IPR000182">
    <property type="entry name" value="GNAT_dom"/>
</dbReference>
<feature type="region of interest" description="Disordered" evidence="1">
    <location>
        <begin position="177"/>
        <end position="199"/>
    </location>
</feature>
<protein>
    <recommendedName>
        <fullName evidence="2">N-acetyltransferase domain-containing protein</fullName>
    </recommendedName>
</protein>